<comment type="similarity">
    <text evidence="2 4">Belongs to the AB hydrolase superfamily. Lipase family.</text>
</comment>
<evidence type="ECO:0000256" key="2">
    <source>
        <dbReference type="ARBA" id="ARBA00010701"/>
    </source>
</evidence>
<sequence length="295" mass="31953">MLKLITLLAIAFAACNGDAIQSLERFGSLNKYYYYSNAQRNPITLTEDHFPTGNDPATPFNNDWDIVVIIHGHSGTATTTINPIVKDAFLTSGDYNVIVVDWSSFSLSTYSTAVMAVTGVGSSIATFLKNLKLPLNKVHIVGFNLGAHVAGVTGRNLEGKVARITGLDPSARDWENNVLRLGTNDAQYVEVIHTDGSGVNKNGLGVAIGHIDFFVNGRLVQPGCTNNLCSHNRAYEVFAATITHGKHYGNQCSTEAEITANNCRGFIVEMGTAKLVKHGSGMFRVNTGMRYPFHL</sequence>
<dbReference type="PANTHER" id="PTHR11610">
    <property type="entry name" value="LIPASE"/>
    <property type="match status" value="1"/>
</dbReference>
<evidence type="ECO:0000259" key="6">
    <source>
        <dbReference type="Pfam" id="PF00151"/>
    </source>
</evidence>
<dbReference type="GeneID" id="114250807"/>
<feature type="domain" description="Lipase" evidence="6">
    <location>
        <begin position="58"/>
        <end position="264"/>
    </location>
</feature>
<dbReference type="InterPro" id="IPR000734">
    <property type="entry name" value="TAG_lipase"/>
</dbReference>
<gene>
    <name evidence="8" type="primary">LOC114250807</name>
</gene>
<dbReference type="Gene3D" id="3.40.50.1820">
    <property type="entry name" value="alpha/beta hydrolase"/>
    <property type="match status" value="1"/>
</dbReference>
<proteinExistence type="inferred from homology"/>
<evidence type="ECO:0000256" key="3">
    <source>
        <dbReference type="ARBA" id="ARBA00022525"/>
    </source>
</evidence>
<dbReference type="AlphaFoldDB" id="A0A6J2KGC1"/>
<dbReference type="SUPFAM" id="SSF53474">
    <property type="entry name" value="alpha/beta-Hydrolases"/>
    <property type="match status" value="1"/>
</dbReference>
<evidence type="ECO:0000256" key="1">
    <source>
        <dbReference type="ARBA" id="ARBA00004613"/>
    </source>
</evidence>
<name>A0A6J2KGC1_BOMMA</name>
<dbReference type="KEGG" id="bman:114250807"/>
<dbReference type="OrthoDB" id="199913at2759"/>
<protein>
    <submittedName>
        <fullName evidence="8">Pancreatic triacylglycerol lipase-like</fullName>
    </submittedName>
</protein>
<dbReference type="RefSeq" id="XP_028040633.1">
    <property type="nucleotide sequence ID" value="XM_028184832.1"/>
</dbReference>
<dbReference type="GO" id="GO:0016042">
    <property type="term" value="P:lipid catabolic process"/>
    <property type="evidence" value="ECO:0007669"/>
    <property type="project" value="TreeGrafter"/>
</dbReference>
<evidence type="ECO:0000256" key="4">
    <source>
        <dbReference type="RuleBase" id="RU004262"/>
    </source>
</evidence>
<dbReference type="InterPro" id="IPR029058">
    <property type="entry name" value="AB_hydrolase_fold"/>
</dbReference>
<feature type="chain" id="PRO_5026944527" evidence="5">
    <location>
        <begin position="18"/>
        <end position="295"/>
    </location>
</feature>
<keyword evidence="5" id="KW-0732">Signal</keyword>
<dbReference type="GO" id="GO:0005615">
    <property type="term" value="C:extracellular space"/>
    <property type="evidence" value="ECO:0007669"/>
    <property type="project" value="TreeGrafter"/>
</dbReference>
<reference evidence="8" key="1">
    <citation type="submission" date="2025-08" db="UniProtKB">
        <authorList>
            <consortium name="RefSeq"/>
        </authorList>
    </citation>
    <scope>IDENTIFICATION</scope>
    <source>
        <tissue evidence="8">Silk gland</tissue>
    </source>
</reference>
<dbReference type="Pfam" id="PF00151">
    <property type="entry name" value="Lipase"/>
    <property type="match status" value="1"/>
</dbReference>
<dbReference type="GO" id="GO:0017171">
    <property type="term" value="F:serine hydrolase activity"/>
    <property type="evidence" value="ECO:0007669"/>
    <property type="project" value="TreeGrafter"/>
</dbReference>
<dbReference type="PROSITE" id="PS51257">
    <property type="entry name" value="PROKAR_LIPOPROTEIN"/>
    <property type="match status" value="1"/>
</dbReference>
<dbReference type="InterPro" id="IPR013818">
    <property type="entry name" value="Lipase"/>
</dbReference>
<keyword evidence="7" id="KW-1185">Reference proteome</keyword>
<dbReference type="Proteomes" id="UP000504629">
    <property type="component" value="Unplaced"/>
</dbReference>
<keyword evidence="3" id="KW-0964">Secreted</keyword>
<accession>A0A6J2KGC1</accession>
<evidence type="ECO:0000256" key="5">
    <source>
        <dbReference type="SAM" id="SignalP"/>
    </source>
</evidence>
<feature type="signal peptide" evidence="5">
    <location>
        <begin position="1"/>
        <end position="17"/>
    </location>
</feature>
<dbReference type="GO" id="GO:0016298">
    <property type="term" value="F:lipase activity"/>
    <property type="evidence" value="ECO:0007669"/>
    <property type="project" value="InterPro"/>
</dbReference>
<evidence type="ECO:0000313" key="8">
    <source>
        <dbReference type="RefSeq" id="XP_028040633.1"/>
    </source>
</evidence>
<evidence type="ECO:0000313" key="7">
    <source>
        <dbReference type="Proteomes" id="UP000504629"/>
    </source>
</evidence>
<organism evidence="7 8">
    <name type="scientific">Bombyx mandarina</name>
    <name type="common">Wild silk moth</name>
    <name type="synonym">Wild silkworm</name>
    <dbReference type="NCBI Taxonomy" id="7092"/>
    <lineage>
        <taxon>Eukaryota</taxon>
        <taxon>Metazoa</taxon>
        <taxon>Ecdysozoa</taxon>
        <taxon>Arthropoda</taxon>
        <taxon>Hexapoda</taxon>
        <taxon>Insecta</taxon>
        <taxon>Pterygota</taxon>
        <taxon>Neoptera</taxon>
        <taxon>Endopterygota</taxon>
        <taxon>Lepidoptera</taxon>
        <taxon>Glossata</taxon>
        <taxon>Ditrysia</taxon>
        <taxon>Bombycoidea</taxon>
        <taxon>Bombycidae</taxon>
        <taxon>Bombycinae</taxon>
        <taxon>Bombyx</taxon>
    </lineage>
</organism>
<comment type="subcellular location">
    <subcellularLocation>
        <location evidence="1">Secreted</location>
    </subcellularLocation>
</comment>
<dbReference type="PRINTS" id="PR00821">
    <property type="entry name" value="TAGLIPASE"/>
</dbReference>
<dbReference type="PANTHER" id="PTHR11610:SF173">
    <property type="entry name" value="LIPASE DOMAIN-CONTAINING PROTEIN-RELATED"/>
    <property type="match status" value="1"/>
</dbReference>